<dbReference type="InterPro" id="IPR013953">
    <property type="entry name" value="FACT_SPT16_M"/>
</dbReference>
<evidence type="ECO:0000259" key="14">
    <source>
        <dbReference type="SMART" id="SM01286"/>
    </source>
</evidence>
<dbReference type="Gene3D" id="2.30.29.30">
    <property type="entry name" value="Pleckstrin-homology domain (PH domain)/Phosphotyrosine-binding domain (PTB)"/>
    <property type="match status" value="1"/>
</dbReference>
<dbReference type="InterPro" id="IPR000994">
    <property type="entry name" value="Pept_M24"/>
</dbReference>
<dbReference type="InterPro" id="IPR011993">
    <property type="entry name" value="PH-like_dom_sf"/>
</dbReference>
<dbReference type="AlphaFoldDB" id="A0A0L6UWS9"/>
<dbReference type="FunFam" id="2.30.29.30:FF:000017">
    <property type="entry name" value="FACT complex subunit SPT16"/>
    <property type="match status" value="1"/>
</dbReference>
<evidence type="ECO:0000313" key="16">
    <source>
        <dbReference type="EMBL" id="KNZ52315.1"/>
    </source>
</evidence>
<evidence type="ECO:0000256" key="8">
    <source>
        <dbReference type="ARBA" id="ARBA00023204"/>
    </source>
</evidence>
<feature type="domain" description="FACT complex subunit SPT16 N-terminal lobe" evidence="13">
    <location>
        <begin position="6"/>
        <end position="192"/>
    </location>
</feature>
<dbReference type="FunFam" id="3.90.230.10:FF:000005">
    <property type="entry name" value="FACT complex subunit spt16"/>
    <property type="match status" value="1"/>
</dbReference>
<evidence type="ECO:0000256" key="10">
    <source>
        <dbReference type="ARBA" id="ARBA00025370"/>
    </source>
</evidence>
<dbReference type="GO" id="GO:0006260">
    <property type="term" value="P:DNA replication"/>
    <property type="evidence" value="ECO:0007669"/>
    <property type="project" value="UniProtKB-KW"/>
</dbReference>
<comment type="function">
    <text evidence="10 11">Component of the FACT complex, a general chromatin factor that acts to reorganize nucleosomes. The FACT complex is involved in multiple processes that require DNA as a template such as mRNA elongation, DNA replication and DNA repair. During transcription elongation the FACT complex acts as a histone chaperone that both destabilizes and restores nucleosomal structure. It facilitates the passage of RNA polymerase II and transcription by promoting the dissociation of one histone H2A-H2B dimer from the nucleosome, then subsequently promotes the reestablishment of the nucleosome following the passage of RNA polymerase II.</text>
</comment>
<dbReference type="GO" id="GO:0010468">
    <property type="term" value="P:regulation of gene expression"/>
    <property type="evidence" value="ECO:0007669"/>
    <property type="project" value="UniProtKB-ARBA"/>
</dbReference>
<accession>A0A0L6UWS9</accession>
<dbReference type="Pfam" id="PF08644">
    <property type="entry name" value="SPT16"/>
    <property type="match status" value="1"/>
</dbReference>
<comment type="subunit">
    <text evidence="11">Component of the FACT complex.</text>
</comment>
<dbReference type="STRING" id="27349.A0A0L6UWS9"/>
<keyword evidence="4 11" id="KW-0227">DNA damage</keyword>
<feature type="region of interest" description="Disordered" evidence="12">
    <location>
        <begin position="997"/>
        <end position="1125"/>
    </location>
</feature>
<dbReference type="InterPro" id="IPR029148">
    <property type="entry name" value="FACT-SPT16_Nlobe"/>
</dbReference>
<dbReference type="Pfam" id="PF24824">
    <property type="entry name" value="PH_SPT16"/>
    <property type="match status" value="1"/>
</dbReference>
<comment type="similarity">
    <text evidence="1 11">Belongs to the peptidase M24 family. SPT16 subfamily.</text>
</comment>
<dbReference type="GO" id="GO:0006368">
    <property type="term" value="P:transcription elongation by RNA polymerase II"/>
    <property type="evidence" value="ECO:0007669"/>
    <property type="project" value="TreeGrafter"/>
</dbReference>
<feature type="compositionally biased region" description="Basic and acidic residues" evidence="12">
    <location>
        <begin position="533"/>
        <end position="576"/>
    </location>
</feature>
<evidence type="ECO:0000313" key="17">
    <source>
        <dbReference type="Proteomes" id="UP000037035"/>
    </source>
</evidence>
<feature type="region of interest" description="Disordered" evidence="12">
    <location>
        <begin position="816"/>
        <end position="842"/>
    </location>
</feature>
<feature type="domain" description="FACT complex subunit SPT16 middle" evidence="14">
    <location>
        <begin position="603"/>
        <end position="753"/>
    </location>
</feature>
<keyword evidence="2 11" id="KW-0158">Chromosome</keyword>
<feature type="compositionally biased region" description="Basic and acidic residues" evidence="12">
    <location>
        <begin position="1066"/>
        <end position="1075"/>
    </location>
</feature>
<evidence type="ECO:0000256" key="9">
    <source>
        <dbReference type="ARBA" id="ARBA00023242"/>
    </source>
</evidence>
<evidence type="ECO:0000256" key="5">
    <source>
        <dbReference type="ARBA" id="ARBA00023015"/>
    </source>
</evidence>
<dbReference type="VEuPathDB" id="FungiDB:VP01_361g8"/>
<dbReference type="SMART" id="SM01285">
    <property type="entry name" value="FACT-Spt16_Nlob"/>
    <property type="match status" value="1"/>
</dbReference>
<evidence type="ECO:0000256" key="4">
    <source>
        <dbReference type="ARBA" id="ARBA00022763"/>
    </source>
</evidence>
<dbReference type="GO" id="GO:0006281">
    <property type="term" value="P:DNA repair"/>
    <property type="evidence" value="ECO:0007669"/>
    <property type="project" value="UniProtKB-UniRule"/>
</dbReference>
<dbReference type="SMART" id="SM01287">
    <property type="entry name" value="Rtt106"/>
    <property type="match status" value="1"/>
</dbReference>
<name>A0A0L6UWS9_9BASI</name>
<dbReference type="Pfam" id="PF00557">
    <property type="entry name" value="Peptidase_M24"/>
    <property type="match status" value="1"/>
</dbReference>
<dbReference type="Pfam" id="PF08512">
    <property type="entry name" value="Rttp106-like_middle"/>
    <property type="match status" value="1"/>
</dbReference>
<evidence type="ECO:0000256" key="12">
    <source>
        <dbReference type="SAM" id="MobiDB-lite"/>
    </source>
</evidence>
<sequence length="1125" mass="125753">MADVKLDVSLFYRRLNLLIKSWKVSTSIISFSADASEPDEEKLNSAGGILLVAGNTDESNPYKKTGALQTFLLGYEFPSTLTFITQHSVVFLCSESKAKILTSLVKPSADQLDGDFQVDVQVIVKPKDSAAATAAMETVLASMEKVVSQGQKIGRLIKDKYTGKFVDEWNSFLKTKAKEDLIEQATDVSPGVSVILATKDAQETVNPLRKILSRCITSIKSHLAHSATDFVSQEYTEVACKMAHKLMSVLCNQMTNLIETEKKITHEKLADLIEGKLEDASVWKGVKYSPDFDNTYADLCYTPIIQSGGEYDLRTSAQSNPERLKDTGIILASLGIRYKSYCSNISRTIMIDPHPTQEANYNYLIELQKYALETMKEGIVAKDFFNTVKSKVAADRAELESCLPKSFGFSLGIEFRDSFLTLSPKCSRVLKENMIFSMTISLADIEDPFDSSKTYSLQLIDTVRVGKQGSTILFDGLKELSHIAFFFNDKPSKSKNGKAPNGGKSSAASPRKSSNSPRKAGAAVVTTSRKGRLRNDGKEVDNEATAKRKIHQKELAERRQEEGLSKYAEDDGTGKGSEVKQWKRFESFPRERDLPSAVASLRIIVDTNKRSFILPINGFAVPFHINTLKNVVKQEEGDYTVLRFMLVAPGQITGKKEDTPFEDPNATFIRGLTYRSTDNEHMNDVYKKVTDLKKAVLKREKDQAEKADVVDQDQLIEIKHRRPIKMLDISVRPSFDGKRQAGDVEIHSNGIRYQSTLRSDHRIDILFNNIKHIFFQPCDQELIVILHIHFKSPIFIGKKKTKDIQFFREASEATFDETGNRKRRRQNNGGDEDEIEAEQEERKKRAELNKHFKAFADKIADASDGRLEVDMPFRELGFQGVPFRSSVLLQPTTECLVHLVEPPFLVVTLTEVEVAHLERIQYGLKNFDLVFVFKDFTKTPIHINTIPSGQIENVKEWIDSCDIPFSEGPVNLNWTAIMKTVTDDPYEFFKEGGWSFLNSQSDGEDDDENSDDEDSAFEVSDDIYDSSSDDSDSGSDFDESASDSSGGSSGSAEGSASGSEALDWSDQEKQAARADQKKKKGAAESSSNNKKGRRGRDPSDDDSDVSINSEAEAKKQKKKAPARKR</sequence>
<protein>
    <recommendedName>
        <fullName evidence="11">FACT complex subunit</fullName>
    </recommendedName>
</protein>
<feature type="compositionally biased region" description="Acidic residues" evidence="12">
    <location>
        <begin position="830"/>
        <end position="839"/>
    </location>
</feature>
<dbReference type="InterPro" id="IPR056595">
    <property type="entry name" value="Fact-SPT16_PH"/>
</dbReference>
<dbReference type="InterPro" id="IPR029149">
    <property type="entry name" value="Creatin/AminoP/Spt16_N"/>
</dbReference>
<dbReference type="SUPFAM" id="SSF55920">
    <property type="entry name" value="Creatinase/aminopeptidase"/>
    <property type="match status" value="1"/>
</dbReference>
<evidence type="ECO:0000259" key="15">
    <source>
        <dbReference type="SMART" id="SM01287"/>
    </source>
</evidence>
<keyword evidence="5 11" id="KW-0805">Transcription regulation</keyword>
<dbReference type="SMART" id="SM01286">
    <property type="entry name" value="SPT16"/>
    <property type="match status" value="1"/>
</dbReference>
<dbReference type="InterPro" id="IPR013719">
    <property type="entry name" value="RTT106/SPT16-like_middle_dom"/>
</dbReference>
<dbReference type="FunFam" id="2.30.29.210:FF:000001">
    <property type="entry name" value="FACT complex subunit spt16"/>
    <property type="match status" value="1"/>
</dbReference>
<feature type="compositionally biased region" description="Low complexity" evidence="12">
    <location>
        <begin position="1042"/>
        <end position="1060"/>
    </location>
</feature>
<keyword evidence="3 11" id="KW-0235">DNA replication</keyword>
<organism evidence="16 17">
    <name type="scientific">Puccinia sorghi</name>
    <dbReference type="NCBI Taxonomy" id="27349"/>
    <lineage>
        <taxon>Eukaryota</taxon>
        <taxon>Fungi</taxon>
        <taxon>Dikarya</taxon>
        <taxon>Basidiomycota</taxon>
        <taxon>Pucciniomycotina</taxon>
        <taxon>Pucciniomycetes</taxon>
        <taxon>Pucciniales</taxon>
        <taxon>Pucciniaceae</taxon>
        <taxon>Puccinia</taxon>
    </lineage>
</organism>
<keyword evidence="7 11" id="KW-0804">Transcription</keyword>
<keyword evidence="17" id="KW-1185">Reference proteome</keyword>
<feature type="compositionally biased region" description="Basic residues" evidence="12">
    <location>
        <begin position="1115"/>
        <end position="1125"/>
    </location>
</feature>
<keyword evidence="9 11" id="KW-0539">Nucleus</keyword>
<feature type="compositionally biased region" description="Acidic residues" evidence="12">
    <location>
        <begin position="1002"/>
        <end position="1041"/>
    </location>
</feature>
<dbReference type="GO" id="GO:0035101">
    <property type="term" value="C:FACT complex"/>
    <property type="evidence" value="ECO:0007669"/>
    <property type="project" value="UniProtKB-UniRule"/>
</dbReference>
<dbReference type="PANTHER" id="PTHR13980:SF15">
    <property type="entry name" value="FACT COMPLEX SUBUNIT SPT16"/>
    <property type="match status" value="1"/>
</dbReference>
<dbReference type="InterPro" id="IPR040258">
    <property type="entry name" value="Spt16"/>
</dbReference>
<dbReference type="Gene3D" id="3.40.350.10">
    <property type="entry name" value="Creatinase/prolidase N-terminal domain"/>
    <property type="match status" value="1"/>
</dbReference>
<dbReference type="PANTHER" id="PTHR13980">
    <property type="entry name" value="CDC68 RELATED"/>
    <property type="match status" value="1"/>
</dbReference>
<feature type="region of interest" description="Disordered" evidence="12">
    <location>
        <begin position="491"/>
        <end position="576"/>
    </location>
</feature>
<dbReference type="GO" id="GO:0031491">
    <property type="term" value="F:nucleosome binding"/>
    <property type="evidence" value="ECO:0007669"/>
    <property type="project" value="TreeGrafter"/>
</dbReference>
<evidence type="ECO:0000259" key="13">
    <source>
        <dbReference type="SMART" id="SM01285"/>
    </source>
</evidence>
<dbReference type="Gene3D" id="2.30.29.150">
    <property type="match status" value="1"/>
</dbReference>
<comment type="caution">
    <text evidence="16">The sequence shown here is derived from an EMBL/GenBank/DDBJ whole genome shotgun (WGS) entry which is preliminary data.</text>
</comment>
<dbReference type="EMBL" id="LAVV01008635">
    <property type="protein sequence ID" value="KNZ52315.1"/>
    <property type="molecule type" value="Genomic_DNA"/>
</dbReference>
<keyword evidence="8 11" id="KW-0234">DNA repair</keyword>
<dbReference type="Pfam" id="PF14826">
    <property type="entry name" value="FACT-Spt16_Nlob"/>
    <property type="match status" value="1"/>
</dbReference>
<dbReference type="Gene3D" id="2.30.29.210">
    <property type="entry name" value="FACT complex subunit Spt16p/Cdc68p"/>
    <property type="match status" value="1"/>
</dbReference>
<evidence type="ECO:0000256" key="2">
    <source>
        <dbReference type="ARBA" id="ARBA00022454"/>
    </source>
</evidence>
<evidence type="ECO:0000256" key="3">
    <source>
        <dbReference type="ARBA" id="ARBA00022705"/>
    </source>
</evidence>
<dbReference type="Gene3D" id="3.90.230.10">
    <property type="entry name" value="Creatinase/methionine aminopeptidase superfamily"/>
    <property type="match status" value="1"/>
</dbReference>
<feature type="domain" description="Histone chaperone RTT106/FACT complex subunit SPT16-like middle" evidence="15">
    <location>
        <begin position="878"/>
        <end position="968"/>
    </location>
</feature>
<evidence type="ECO:0000256" key="11">
    <source>
        <dbReference type="RuleBase" id="RU367052"/>
    </source>
</evidence>
<reference evidence="16 17" key="1">
    <citation type="submission" date="2015-08" db="EMBL/GenBank/DDBJ databases">
        <title>Next Generation Sequencing and Analysis of the Genome of Puccinia sorghi L Schw, the Causal Agent of Maize Common Rust.</title>
        <authorList>
            <person name="Rochi L."/>
            <person name="Burguener G."/>
            <person name="Darino M."/>
            <person name="Turjanski A."/>
            <person name="Kreff E."/>
            <person name="Dieguez M.J."/>
            <person name="Sacco F."/>
        </authorList>
    </citation>
    <scope>NUCLEOTIDE SEQUENCE [LARGE SCALE GENOMIC DNA]</scope>
    <source>
        <strain evidence="16 17">RO10H11247</strain>
    </source>
</reference>
<comment type="subcellular location">
    <subcellularLocation>
        <location evidence="11">Nucleus</location>
    </subcellularLocation>
    <subcellularLocation>
        <location evidence="11">Chromosome</location>
    </subcellularLocation>
</comment>
<dbReference type="InterPro" id="IPR036005">
    <property type="entry name" value="Creatinase/aminopeptidase-like"/>
</dbReference>
<gene>
    <name evidence="16" type="ORF">VP01_361g8</name>
</gene>
<evidence type="ECO:0000256" key="7">
    <source>
        <dbReference type="ARBA" id="ARBA00023163"/>
    </source>
</evidence>
<evidence type="ECO:0000256" key="6">
    <source>
        <dbReference type="ARBA" id="ARBA00023054"/>
    </source>
</evidence>
<feature type="compositionally biased region" description="Low complexity" evidence="12">
    <location>
        <begin position="504"/>
        <end position="520"/>
    </location>
</feature>
<dbReference type="OrthoDB" id="10251642at2759"/>
<proteinExistence type="inferred from homology"/>
<dbReference type="Proteomes" id="UP000037035">
    <property type="component" value="Unassembled WGS sequence"/>
</dbReference>
<keyword evidence="6" id="KW-0175">Coiled coil</keyword>
<evidence type="ECO:0000256" key="1">
    <source>
        <dbReference type="ARBA" id="ARBA00010779"/>
    </source>
</evidence>